<evidence type="ECO:0000256" key="1">
    <source>
        <dbReference type="ARBA" id="ARBA00004337"/>
    </source>
</evidence>
<dbReference type="OMA" id="KEHWILY"/>
<comment type="catalytic activity">
    <reaction evidence="17">
        <text>folate(in) + H(+)(in) = folate(out) + H(+)(out)</text>
        <dbReference type="Rhea" id="RHEA:70159"/>
        <dbReference type="ChEBI" id="CHEBI:15378"/>
        <dbReference type="ChEBI" id="CHEBI:62501"/>
    </reaction>
</comment>
<dbReference type="OrthoDB" id="419734at2759"/>
<evidence type="ECO:0000256" key="3">
    <source>
        <dbReference type="ARBA" id="ARBA00004496"/>
    </source>
</evidence>
<keyword evidence="9" id="KW-0967">Endosome</keyword>
<dbReference type="PROSITE" id="PS00216">
    <property type="entry name" value="SUGAR_TRANSPORT_1"/>
    <property type="match status" value="1"/>
</dbReference>
<feature type="transmembrane region" description="Helical" evidence="23">
    <location>
        <begin position="353"/>
        <end position="372"/>
    </location>
</feature>
<feature type="transmembrane region" description="Helical" evidence="23">
    <location>
        <begin position="445"/>
        <end position="464"/>
    </location>
</feature>
<dbReference type="SUPFAM" id="SSF103473">
    <property type="entry name" value="MFS general substrate transporter"/>
    <property type="match status" value="1"/>
</dbReference>
<feature type="transmembrane region" description="Helical" evidence="23">
    <location>
        <begin position="287"/>
        <end position="310"/>
    </location>
</feature>
<keyword evidence="10" id="KW-0769">Symport</keyword>
<proteinExistence type="predicted"/>
<evidence type="ECO:0000256" key="22">
    <source>
        <dbReference type="SAM" id="MobiDB-lite"/>
    </source>
</evidence>
<dbReference type="GO" id="GO:0016324">
    <property type="term" value="C:apical plasma membrane"/>
    <property type="evidence" value="ECO:0007669"/>
    <property type="project" value="UniProtKB-SubCell"/>
</dbReference>
<evidence type="ECO:0000313" key="26">
    <source>
        <dbReference type="Proteomes" id="UP000007110"/>
    </source>
</evidence>
<feature type="compositionally biased region" description="Polar residues" evidence="22">
    <location>
        <begin position="7"/>
        <end position="27"/>
    </location>
</feature>
<protein>
    <recommendedName>
        <fullName evidence="18">Proton-coupled folate transporter</fullName>
    </recommendedName>
    <alternativeName>
        <fullName evidence="19">Solute carrier family 46 member 1</fullName>
    </alternativeName>
</protein>
<evidence type="ECO:0000256" key="11">
    <source>
        <dbReference type="ARBA" id="ARBA00022954"/>
    </source>
</evidence>
<comment type="catalytic activity">
    <reaction evidence="20">
        <text>pemetrexed(in) + H(+)(in) = pemetrexed(out) + H(+)(out)</text>
        <dbReference type="Rhea" id="RHEA:70171"/>
        <dbReference type="ChEBI" id="CHEBI:15378"/>
        <dbReference type="ChEBI" id="CHEBI:63724"/>
    </reaction>
</comment>
<feature type="transmembrane region" description="Helical" evidence="23">
    <location>
        <begin position="231"/>
        <end position="252"/>
    </location>
</feature>
<keyword evidence="5" id="KW-0813">Transport</keyword>
<dbReference type="RefSeq" id="XP_030849179.1">
    <property type="nucleotide sequence ID" value="XM_030993319.1"/>
</dbReference>
<feature type="transmembrane region" description="Helical" evidence="23">
    <location>
        <begin position="322"/>
        <end position="341"/>
    </location>
</feature>
<evidence type="ECO:0000256" key="8">
    <source>
        <dbReference type="ARBA" id="ARBA00022692"/>
    </source>
</evidence>
<evidence type="ECO:0000259" key="24">
    <source>
        <dbReference type="PROSITE" id="PS50850"/>
    </source>
</evidence>
<feature type="domain" description="Major facilitator superfamily (MFS) profile" evidence="24">
    <location>
        <begin position="40"/>
        <end position="469"/>
    </location>
</feature>
<dbReference type="KEGG" id="spu:576327"/>
<feature type="transmembrane region" description="Helical" evidence="23">
    <location>
        <begin position="411"/>
        <end position="433"/>
    </location>
</feature>
<keyword evidence="26" id="KW-1185">Reference proteome</keyword>
<dbReference type="InterPro" id="IPR020846">
    <property type="entry name" value="MFS_dom"/>
</dbReference>
<dbReference type="GO" id="GO:0005542">
    <property type="term" value="F:folic acid binding"/>
    <property type="evidence" value="ECO:0007669"/>
    <property type="project" value="UniProtKB-KW"/>
</dbReference>
<evidence type="ECO:0000256" key="15">
    <source>
        <dbReference type="ARBA" id="ARBA00023180"/>
    </source>
</evidence>
<dbReference type="AlphaFoldDB" id="A0A7M7PCG7"/>
<evidence type="ECO:0000256" key="19">
    <source>
        <dbReference type="ARBA" id="ARBA00042514"/>
    </source>
</evidence>
<dbReference type="GO" id="GO:0015293">
    <property type="term" value="F:symporter activity"/>
    <property type="evidence" value="ECO:0007669"/>
    <property type="project" value="UniProtKB-KW"/>
</dbReference>
<dbReference type="InterPro" id="IPR011701">
    <property type="entry name" value="MFS"/>
</dbReference>
<evidence type="ECO:0000256" key="9">
    <source>
        <dbReference type="ARBA" id="ARBA00022753"/>
    </source>
</evidence>
<keyword evidence="13 23" id="KW-0472">Membrane</keyword>
<evidence type="ECO:0000256" key="21">
    <source>
        <dbReference type="ARBA" id="ARBA00047850"/>
    </source>
</evidence>
<evidence type="ECO:0000256" key="17">
    <source>
        <dbReference type="ARBA" id="ARBA00036250"/>
    </source>
</evidence>
<keyword evidence="12 23" id="KW-1133">Transmembrane helix</keyword>
<dbReference type="FunCoup" id="A0A7M7PCG7">
    <property type="interactions" value="428"/>
</dbReference>
<reference evidence="25" key="2">
    <citation type="submission" date="2021-01" db="UniProtKB">
        <authorList>
            <consortium name="EnsemblMetazoa"/>
        </authorList>
    </citation>
    <scope>IDENTIFICATION</scope>
</reference>
<dbReference type="InterPro" id="IPR036259">
    <property type="entry name" value="MFS_trans_sf"/>
</dbReference>
<evidence type="ECO:0000256" key="2">
    <source>
        <dbReference type="ARBA" id="ARBA00004424"/>
    </source>
</evidence>
<evidence type="ECO:0000256" key="5">
    <source>
        <dbReference type="ARBA" id="ARBA00022448"/>
    </source>
</evidence>
<dbReference type="Gene3D" id="1.20.1250.20">
    <property type="entry name" value="MFS general substrate transporter like domains"/>
    <property type="match status" value="1"/>
</dbReference>
<accession>A0A7M7PCG7</accession>
<dbReference type="CTD" id="283537"/>
<dbReference type="PANTHER" id="PTHR23507:SF2">
    <property type="entry name" value="PROTON-COUPLED FOLATE TRANSPORTER"/>
    <property type="match status" value="1"/>
</dbReference>
<name>A0A7M7PCG7_STRPU</name>
<feature type="region of interest" description="Disordered" evidence="22">
    <location>
        <begin position="1"/>
        <end position="29"/>
    </location>
</feature>
<dbReference type="PANTHER" id="PTHR23507">
    <property type="entry name" value="ZGC:174356"/>
    <property type="match status" value="1"/>
</dbReference>
<dbReference type="Proteomes" id="UP000007110">
    <property type="component" value="Unassembled WGS sequence"/>
</dbReference>
<evidence type="ECO:0000256" key="20">
    <source>
        <dbReference type="ARBA" id="ARBA00047769"/>
    </source>
</evidence>
<feature type="transmembrane region" description="Helical" evidence="23">
    <location>
        <begin position="39"/>
        <end position="57"/>
    </location>
</feature>
<dbReference type="GO" id="GO:0022857">
    <property type="term" value="F:transmembrane transporter activity"/>
    <property type="evidence" value="ECO:0000318"/>
    <property type="project" value="GO_Central"/>
</dbReference>
<sequence length="504" mass="55551">MDDDETSPLTYSTQVTASADNTQPATDTTRKSRITVEPVIFFMMLSYSLFIPLRLQYLTRRIAEDEFGIVDYNRADDPLCSKNGTNSGMTINSTMEMDIEQQVSLFSLYLSATTSVPALFCTTLLGAHSDQAGRKVALIVPSIGFCVYAACYLIVTMHELNIWYLVIGHFVLGLCGDFSLLLAGCFSYMADITTKKERALRIILLDCLSFMAAGIAQVGVGYWIHAQGFEAPYIFILACVSVTTLYVVFLVPDTHPQAHPAMLNVRDAIRKILNLVQSNTHKRRLPLLIATIVMLLRVLVFFSLPGLTLLYGMGDPFCWDSIVIGIFSALQYLSGALGMIIGGKLLSRYLRDATLVQVGLISSIMCVVLTGVAPSNPYIFAVPAVGLFRALSLPMLRTIMSKLVYPSEQGVMFACIGCLQSIAMVISPLLFNTLYYATLHIHRGIVFYVMAAFLFIASLLSIVLQVKRQESSFLLLSDPSTSSINRGSRSLLTGRPRNYQAVQT</sequence>
<evidence type="ECO:0000256" key="4">
    <source>
        <dbReference type="ARBA" id="ARBA00004554"/>
    </source>
</evidence>
<keyword evidence="14" id="KW-1015">Disulfide bond</keyword>
<organism evidence="25 26">
    <name type="scientific">Strongylocentrotus purpuratus</name>
    <name type="common">Purple sea urchin</name>
    <dbReference type="NCBI Taxonomy" id="7668"/>
    <lineage>
        <taxon>Eukaryota</taxon>
        <taxon>Metazoa</taxon>
        <taxon>Echinodermata</taxon>
        <taxon>Eleutherozoa</taxon>
        <taxon>Echinozoa</taxon>
        <taxon>Echinoidea</taxon>
        <taxon>Euechinoidea</taxon>
        <taxon>Echinacea</taxon>
        <taxon>Camarodonta</taxon>
        <taxon>Echinidea</taxon>
        <taxon>Strongylocentrotidae</taxon>
        <taxon>Strongylocentrotus</taxon>
    </lineage>
</organism>
<dbReference type="GO" id="GO:0055085">
    <property type="term" value="P:transmembrane transport"/>
    <property type="evidence" value="ECO:0000318"/>
    <property type="project" value="GO_Central"/>
</dbReference>
<dbReference type="Pfam" id="PF07690">
    <property type="entry name" value="MFS_1"/>
    <property type="match status" value="1"/>
</dbReference>
<evidence type="ECO:0000256" key="23">
    <source>
        <dbReference type="SAM" id="Phobius"/>
    </source>
</evidence>
<comment type="subcellular location">
    <subcellularLocation>
        <location evidence="2">Apical cell membrane</location>
        <topology evidence="2">Multi-pass membrane protein</topology>
    </subcellularLocation>
    <subcellularLocation>
        <location evidence="4">Basolateral cell membrane</location>
        <topology evidence="4">Multi-pass membrane protein</topology>
    </subcellularLocation>
    <subcellularLocation>
        <location evidence="3">Cytoplasm</location>
    </subcellularLocation>
    <subcellularLocation>
        <location evidence="1">Endosome membrane</location>
        <topology evidence="1">Multi-pass membrane protein</topology>
    </subcellularLocation>
</comment>
<evidence type="ECO:0000256" key="12">
    <source>
        <dbReference type="ARBA" id="ARBA00022989"/>
    </source>
</evidence>
<evidence type="ECO:0000256" key="14">
    <source>
        <dbReference type="ARBA" id="ARBA00023157"/>
    </source>
</evidence>
<feature type="transmembrane region" description="Helical" evidence="23">
    <location>
        <begin position="161"/>
        <end position="190"/>
    </location>
</feature>
<dbReference type="GeneID" id="576327"/>
<dbReference type="InterPro" id="IPR005829">
    <property type="entry name" value="Sugar_transporter_CS"/>
</dbReference>
<evidence type="ECO:0000256" key="18">
    <source>
        <dbReference type="ARBA" id="ARBA00040650"/>
    </source>
</evidence>
<evidence type="ECO:0000256" key="16">
    <source>
        <dbReference type="ARBA" id="ARBA00036193"/>
    </source>
</evidence>
<evidence type="ECO:0000256" key="13">
    <source>
        <dbReference type="ARBA" id="ARBA00023136"/>
    </source>
</evidence>
<dbReference type="GO" id="GO:0005886">
    <property type="term" value="C:plasma membrane"/>
    <property type="evidence" value="ECO:0000318"/>
    <property type="project" value="GO_Central"/>
</dbReference>
<feature type="transmembrane region" description="Helical" evidence="23">
    <location>
        <begin position="136"/>
        <end position="155"/>
    </location>
</feature>
<evidence type="ECO:0000256" key="6">
    <source>
        <dbReference type="ARBA" id="ARBA00022475"/>
    </source>
</evidence>
<dbReference type="GO" id="GO:0016323">
    <property type="term" value="C:basolateral plasma membrane"/>
    <property type="evidence" value="ECO:0007669"/>
    <property type="project" value="UniProtKB-SubCell"/>
</dbReference>
<keyword evidence="8 23" id="KW-0812">Transmembrane</keyword>
<dbReference type="GO" id="GO:0010008">
    <property type="term" value="C:endosome membrane"/>
    <property type="evidence" value="ECO:0007669"/>
    <property type="project" value="UniProtKB-SubCell"/>
</dbReference>
<evidence type="ECO:0000256" key="7">
    <source>
        <dbReference type="ARBA" id="ARBA00022490"/>
    </source>
</evidence>
<reference evidence="26" key="1">
    <citation type="submission" date="2015-02" db="EMBL/GenBank/DDBJ databases">
        <title>Genome sequencing for Strongylocentrotus purpuratus.</title>
        <authorList>
            <person name="Murali S."/>
            <person name="Liu Y."/>
            <person name="Vee V."/>
            <person name="English A."/>
            <person name="Wang M."/>
            <person name="Skinner E."/>
            <person name="Han Y."/>
            <person name="Muzny D.M."/>
            <person name="Worley K.C."/>
            <person name="Gibbs R.A."/>
        </authorList>
    </citation>
    <scope>NUCLEOTIDE SEQUENCE</scope>
</reference>
<evidence type="ECO:0000256" key="10">
    <source>
        <dbReference type="ARBA" id="ARBA00022847"/>
    </source>
</evidence>
<dbReference type="InParanoid" id="A0A7M7PCG7"/>
<feature type="compositionally biased region" description="Polar residues" evidence="22">
    <location>
        <begin position="481"/>
        <end position="491"/>
    </location>
</feature>
<evidence type="ECO:0000313" key="25">
    <source>
        <dbReference type="EnsemblMetazoa" id="XP_030849179"/>
    </source>
</evidence>
<comment type="catalytic activity">
    <reaction evidence="21">
        <text>methotrexate(in) + H(+)(in) = methotrexate(out) + H(+)(out)</text>
        <dbReference type="Rhea" id="RHEA:70163"/>
        <dbReference type="ChEBI" id="CHEBI:15378"/>
        <dbReference type="ChEBI" id="CHEBI:50681"/>
    </reaction>
</comment>
<keyword evidence="11" id="KW-0290">Folate-binding</keyword>
<feature type="transmembrane region" description="Helical" evidence="23">
    <location>
        <begin position="202"/>
        <end position="225"/>
    </location>
</feature>
<keyword evidence="15" id="KW-0325">Glycoprotein</keyword>
<dbReference type="PROSITE" id="PS50850">
    <property type="entry name" value="MFS"/>
    <property type="match status" value="1"/>
</dbReference>
<comment type="catalytic activity">
    <reaction evidence="16">
        <text>(6S)-5-methyl-5,6,7,8-tetrahydrofolate(in) + H(+)(in) = (6S)-5-methyl-5,6,7,8-tetrahydrofolate(out) + H(+)(out)</text>
        <dbReference type="Rhea" id="RHEA:70167"/>
        <dbReference type="ChEBI" id="CHEBI:15378"/>
        <dbReference type="ChEBI" id="CHEBI:18608"/>
    </reaction>
</comment>
<feature type="region of interest" description="Disordered" evidence="22">
    <location>
        <begin position="481"/>
        <end position="504"/>
    </location>
</feature>
<dbReference type="EnsemblMetazoa" id="XM_030993319">
    <property type="protein sequence ID" value="XP_030849179"/>
    <property type="gene ID" value="LOC576327"/>
</dbReference>
<keyword evidence="6" id="KW-1003">Cell membrane</keyword>
<keyword evidence="7" id="KW-0963">Cytoplasm</keyword>